<keyword evidence="3" id="KW-1185">Reference proteome</keyword>
<dbReference type="VEuPathDB" id="FungiDB:SCHCODRAFT_02533757"/>
<name>D8PXQ0_SCHCM</name>
<dbReference type="EMBL" id="GL377304">
    <property type="protein sequence ID" value="EFI99712.1"/>
    <property type="molecule type" value="Genomic_DNA"/>
</dbReference>
<dbReference type="Gene3D" id="3.80.10.10">
    <property type="entry name" value="Ribonuclease Inhibitor"/>
    <property type="match status" value="1"/>
</dbReference>
<organism evidence="3">
    <name type="scientific">Schizophyllum commune (strain H4-8 / FGSC 9210)</name>
    <name type="common">Split gill fungus</name>
    <dbReference type="NCBI Taxonomy" id="578458"/>
    <lineage>
        <taxon>Eukaryota</taxon>
        <taxon>Fungi</taxon>
        <taxon>Dikarya</taxon>
        <taxon>Basidiomycota</taxon>
        <taxon>Agaricomycotina</taxon>
        <taxon>Agaricomycetes</taxon>
        <taxon>Agaricomycetidae</taxon>
        <taxon>Agaricales</taxon>
        <taxon>Schizophyllaceae</taxon>
        <taxon>Schizophyllum</taxon>
    </lineage>
</organism>
<dbReference type="HOGENOM" id="CLU_031653_0_0_1"/>
<proteinExistence type="predicted"/>
<evidence type="ECO:0000313" key="3">
    <source>
        <dbReference type="Proteomes" id="UP000007431"/>
    </source>
</evidence>
<sequence length="536" mass="60965">MSRHYSEPSSQGWPTRGYAAQHNTLGLVFSPVDHIARSPRSAAFPPVHEQRSAQRLSDTAAGLEISSDSSSDSDMSEEEPDPQELRKALYHHSPCSPPPEHWRALIPVEPEHDSDSTYYVPLINKLPVELLSCIFTLSMEYEMHNLGDAVLHPDFTPLILARVCSHWREIAIDLPPLWQQFMLRPCEGRGHRYRMAHVFIERSKGRGLHVRYSEDARLGERHRPIQRCPCDLDVILNNLDSIRTLELREVGSETAARLSSAAKNTSTSIQHFSLRMRESLLRPDTAHLIASLYSTSALRHLDWASQTWPCNVPWSQMIAIDLEKCLVAPNFLLDILLTAPHLRKLSHLYLEGVGAQDRILQILHLPHLTELMLHPLRSLPVGTDYSDWPVTEPSVLYSFVDRLVEGLEHFHLTDTGIFEESALIHLCSLPRLSNLRQLHLLSSRVVAHDKLFRAMLPNQRTGSPALLPRLEVLSLAECTATDGVISAMLRARQCLHYPLHDVWLEYPRSNQTPHPIDIAAFREFKKHGMKIAWRPS</sequence>
<evidence type="ECO:0000256" key="1">
    <source>
        <dbReference type="SAM" id="MobiDB-lite"/>
    </source>
</evidence>
<protein>
    <submittedName>
        <fullName evidence="2">Uncharacterized protein</fullName>
    </submittedName>
</protein>
<dbReference type="OMA" id="CIDRTRH"/>
<dbReference type="InterPro" id="IPR032675">
    <property type="entry name" value="LRR_dom_sf"/>
</dbReference>
<dbReference type="InParanoid" id="D8PXQ0"/>
<feature type="region of interest" description="Disordered" evidence="1">
    <location>
        <begin position="40"/>
        <end position="84"/>
    </location>
</feature>
<gene>
    <name evidence="2" type="ORF">SCHCODRAFT_233667</name>
</gene>
<reference evidence="2 3" key="1">
    <citation type="journal article" date="2010" name="Nat. Biotechnol.">
        <title>Genome sequence of the model mushroom Schizophyllum commune.</title>
        <authorList>
            <person name="Ohm R.A."/>
            <person name="de Jong J.F."/>
            <person name="Lugones L.G."/>
            <person name="Aerts A."/>
            <person name="Kothe E."/>
            <person name="Stajich J.E."/>
            <person name="de Vries R.P."/>
            <person name="Record E."/>
            <person name="Levasseur A."/>
            <person name="Baker S.E."/>
            <person name="Bartholomew K.A."/>
            <person name="Coutinho P.M."/>
            <person name="Erdmann S."/>
            <person name="Fowler T.J."/>
            <person name="Gathman A.C."/>
            <person name="Lombard V."/>
            <person name="Henrissat B."/>
            <person name="Knabe N."/>
            <person name="Kuees U."/>
            <person name="Lilly W.W."/>
            <person name="Lindquist E."/>
            <person name="Lucas S."/>
            <person name="Magnuson J.K."/>
            <person name="Piumi F."/>
            <person name="Raudaskoski M."/>
            <person name="Salamov A."/>
            <person name="Schmutz J."/>
            <person name="Schwarze F.W.M.R."/>
            <person name="vanKuyk P.A."/>
            <person name="Horton J.S."/>
            <person name="Grigoriev I.V."/>
            <person name="Woesten H.A.B."/>
        </authorList>
    </citation>
    <scope>NUCLEOTIDE SEQUENCE [LARGE SCALE GENOMIC DNA]</scope>
    <source>
        <strain evidence="3">H4-8 / FGSC 9210</strain>
    </source>
</reference>
<dbReference type="AlphaFoldDB" id="D8PXQ0"/>
<dbReference type="SUPFAM" id="SSF52047">
    <property type="entry name" value="RNI-like"/>
    <property type="match status" value="1"/>
</dbReference>
<dbReference type="Proteomes" id="UP000007431">
    <property type="component" value="Unassembled WGS sequence"/>
</dbReference>
<accession>D8PXQ0</accession>
<evidence type="ECO:0000313" key="2">
    <source>
        <dbReference type="EMBL" id="EFI99712.1"/>
    </source>
</evidence>